<dbReference type="Pfam" id="PF13578">
    <property type="entry name" value="Methyltransf_24"/>
    <property type="match status" value="1"/>
</dbReference>
<keyword evidence="1" id="KW-0808">Transferase</keyword>
<accession>A0ABS9V4T2</accession>
<dbReference type="Proteomes" id="UP001165489">
    <property type="component" value="Unassembled WGS sequence"/>
</dbReference>
<sequence>MSLFQKSHQIIAFFSYWLNQEDKYAIQSPSVFEIYTGLLHFFKKNKNIDLEIEKYRSILLQDHQELEIEDYGAGSIHLKKNLRKTSAITKYSTSTRKYAQLYQYFCQLTPAQQVLELGTCVGLTTRYLSKVTKGKLFTIEGSSALWHKAQSYQTHSNTTFLLGEIEKTLPVLLSSIEKLDFALIDATHTYQATLSYIKQIIPYTRHDSILIVADIHWSSSMEKAWEQIKQLPEVSLTLDFYEAGVVFLNPKLPKEDFVLKI</sequence>
<dbReference type="SUPFAM" id="SSF53335">
    <property type="entry name" value="S-adenosyl-L-methionine-dependent methyltransferases"/>
    <property type="match status" value="1"/>
</dbReference>
<proteinExistence type="predicted"/>
<dbReference type="GO" id="GO:0008168">
    <property type="term" value="F:methyltransferase activity"/>
    <property type="evidence" value="ECO:0007669"/>
    <property type="project" value="UniProtKB-KW"/>
</dbReference>
<keyword evidence="1" id="KW-0489">Methyltransferase</keyword>
<dbReference type="RefSeq" id="WP_241349817.1">
    <property type="nucleotide sequence ID" value="NZ_JAKZGP010000075.1"/>
</dbReference>
<organism evidence="1 2">
    <name type="scientific">Belliella filtrata</name>
    <dbReference type="NCBI Taxonomy" id="2923435"/>
    <lineage>
        <taxon>Bacteria</taxon>
        <taxon>Pseudomonadati</taxon>
        <taxon>Bacteroidota</taxon>
        <taxon>Cytophagia</taxon>
        <taxon>Cytophagales</taxon>
        <taxon>Cyclobacteriaceae</taxon>
        <taxon>Belliella</taxon>
    </lineage>
</organism>
<keyword evidence="2" id="KW-1185">Reference proteome</keyword>
<gene>
    <name evidence="1" type="ORF">MM239_18620</name>
</gene>
<reference evidence="1" key="1">
    <citation type="submission" date="2022-03" db="EMBL/GenBank/DDBJ databases">
        <title>De novo assembled genomes of Belliella spp. (Cyclobacteriaceae) strains.</title>
        <authorList>
            <person name="Szabo A."/>
            <person name="Korponai K."/>
            <person name="Felfoldi T."/>
        </authorList>
    </citation>
    <scope>NUCLEOTIDE SEQUENCE</scope>
    <source>
        <strain evidence="1">DSM 111904</strain>
    </source>
</reference>
<evidence type="ECO:0000313" key="1">
    <source>
        <dbReference type="EMBL" id="MCH7411411.1"/>
    </source>
</evidence>
<dbReference type="EMBL" id="JAKZGP010000075">
    <property type="protein sequence ID" value="MCH7411411.1"/>
    <property type="molecule type" value="Genomic_DNA"/>
</dbReference>
<dbReference type="Gene3D" id="3.40.50.150">
    <property type="entry name" value="Vaccinia Virus protein VP39"/>
    <property type="match status" value="1"/>
</dbReference>
<dbReference type="GO" id="GO:0032259">
    <property type="term" value="P:methylation"/>
    <property type="evidence" value="ECO:0007669"/>
    <property type="project" value="UniProtKB-KW"/>
</dbReference>
<protein>
    <submittedName>
        <fullName evidence="1">Class I SAM-dependent methyltransferase</fullName>
    </submittedName>
</protein>
<comment type="caution">
    <text evidence="1">The sequence shown here is derived from an EMBL/GenBank/DDBJ whole genome shotgun (WGS) entry which is preliminary data.</text>
</comment>
<name>A0ABS9V4T2_9BACT</name>
<dbReference type="InterPro" id="IPR029063">
    <property type="entry name" value="SAM-dependent_MTases_sf"/>
</dbReference>
<evidence type="ECO:0000313" key="2">
    <source>
        <dbReference type="Proteomes" id="UP001165489"/>
    </source>
</evidence>